<reference evidence="2" key="1">
    <citation type="submission" date="2020-09" db="EMBL/GenBank/DDBJ databases">
        <title>Pelagicoccus enzymogenes sp. nov. with an EPS production, isolated from marine sediment.</title>
        <authorList>
            <person name="Feng X."/>
        </authorList>
    </citation>
    <scope>NUCLEOTIDE SEQUENCE</scope>
    <source>
        <strain evidence="2">NFK12</strain>
    </source>
</reference>
<proteinExistence type="predicted"/>
<dbReference type="CDD" id="cd20295">
    <property type="entry name" value="cupin_Pac13-like"/>
    <property type="match status" value="1"/>
</dbReference>
<protein>
    <submittedName>
        <fullName evidence="2">Cupin domain-containing protein</fullName>
    </submittedName>
</protein>
<dbReference type="EMBL" id="JACYFG010000040">
    <property type="protein sequence ID" value="MBD5781233.1"/>
    <property type="molecule type" value="Genomic_DNA"/>
</dbReference>
<sequence length="113" mass="12753">MNKFEISQLDEIPSVPCPCGQSRRAFATPDNPVATLHLVDISKDAKTHYHKKLTEIYLVLEGEGHMELDGELYPVKPMTSILIKPGCRHRAIGKLKIVNIPVPAFDPEDEWFD</sequence>
<dbReference type="InterPro" id="IPR014710">
    <property type="entry name" value="RmlC-like_jellyroll"/>
</dbReference>
<dbReference type="Gene3D" id="2.60.120.10">
    <property type="entry name" value="Jelly Rolls"/>
    <property type="match status" value="1"/>
</dbReference>
<name>A0A927FD55_9BACT</name>
<evidence type="ECO:0000313" key="2">
    <source>
        <dbReference type="EMBL" id="MBD5781233.1"/>
    </source>
</evidence>
<accession>A0A927FD55</accession>
<organism evidence="2 3">
    <name type="scientific">Pelagicoccus enzymogenes</name>
    <dbReference type="NCBI Taxonomy" id="2773457"/>
    <lineage>
        <taxon>Bacteria</taxon>
        <taxon>Pseudomonadati</taxon>
        <taxon>Verrucomicrobiota</taxon>
        <taxon>Opitutia</taxon>
        <taxon>Puniceicoccales</taxon>
        <taxon>Pelagicoccaceae</taxon>
        <taxon>Pelagicoccus</taxon>
    </lineage>
</organism>
<dbReference type="InterPro" id="IPR013096">
    <property type="entry name" value="Cupin_2"/>
</dbReference>
<dbReference type="RefSeq" id="WP_191618333.1">
    <property type="nucleotide sequence ID" value="NZ_JACYFG010000040.1"/>
</dbReference>
<evidence type="ECO:0000313" key="3">
    <source>
        <dbReference type="Proteomes" id="UP000622317"/>
    </source>
</evidence>
<keyword evidence="3" id="KW-1185">Reference proteome</keyword>
<dbReference type="InterPro" id="IPR011051">
    <property type="entry name" value="RmlC_Cupin_sf"/>
</dbReference>
<dbReference type="AlphaFoldDB" id="A0A927FD55"/>
<dbReference type="Proteomes" id="UP000622317">
    <property type="component" value="Unassembled WGS sequence"/>
</dbReference>
<feature type="domain" description="Cupin type-2" evidence="1">
    <location>
        <begin position="44"/>
        <end position="91"/>
    </location>
</feature>
<dbReference type="Pfam" id="PF07883">
    <property type="entry name" value="Cupin_2"/>
    <property type="match status" value="1"/>
</dbReference>
<evidence type="ECO:0000259" key="1">
    <source>
        <dbReference type="Pfam" id="PF07883"/>
    </source>
</evidence>
<dbReference type="SUPFAM" id="SSF51182">
    <property type="entry name" value="RmlC-like cupins"/>
    <property type="match status" value="1"/>
</dbReference>
<comment type="caution">
    <text evidence="2">The sequence shown here is derived from an EMBL/GenBank/DDBJ whole genome shotgun (WGS) entry which is preliminary data.</text>
</comment>
<gene>
    <name evidence="2" type="ORF">IEN85_17160</name>
</gene>